<evidence type="ECO:0000313" key="1">
    <source>
        <dbReference type="EMBL" id="WUI85489.1"/>
    </source>
</evidence>
<organism evidence="1 2">
    <name type="scientific">Micromonospora zamorensis</name>
    <dbReference type="NCBI Taxonomy" id="709883"/>
    <lineage>
        <taxon>Bacteria</taxon>
        <taxon>Bacillati</taxon>
        <taxon>Actinomycetota</taxon>
        <taxon>Actinomycetes</taxon>
        <taxon>Micromonosporales</taxon>
        <taxon>Micromonosporaceae</taxon>
        <taxon>Micromonospora</taxon>
    </lineage>
</organism>
<evidence type="ECO:0008006" key="3">
    <source>
        <dbReference type="Google" id="ProtNLM"/>
    </source>
</evidence>
<accession>A0ABZ1PMX7</accession>
<reference evidence="1 2" key="1">
    <citation type="submission" date="2022-10" db="EMBL/GenBank/DDBJ databases">
        <title>The complete genomes of actinobacterial strains from the NBC collection.</title>
        <authorList>
            <person name="Joergensen T.S."/>
            <person name="Alvarez Arevalo M."/>
            <person name="Sterndorff E.B."/>
            <person name="Faurdal D."/>
            <person name="Vuksanovic O."/>
            <person name="Mourched A.-S."/>
            <person name="Charusanti P."/>
            <person name="Shaw S."/>
            <person name="Blin K."/>
            <person name="Weber T."/>
        </authorList>
    </citation>
    <scope>NUCLEOTIDE SEQUENCE [LARGE SCALE GENOMIC DNA]</scope>
    <source>
        <strain evidence="1 2">NBC_00396</strain>
    </source>
</reference>
<keyword evidence="2" id="KW-1185">Reference proteome</keyword>
<name>A0ABZ1PMX7_9ACTN</name>
<dbReference type="EMBL" id="CP107941">
    <property type="protein sequence ID" value="WUI85489.1"/>
    <property type="molecule type" value="Genomic_DNA"/>
</dbReference>
<protein>
    <recommendedName>
        <fullName evidence="3">Swt1-like HEPN domain-containing protein</fullName>
    </recommendedName>
</protein>
<proteinExistence type="predicted"/>
<dbReference type="Proteomes" id="UP001346877">
    <property type="component" value="Chromosome"/>
</dbReference>
<dbReference type="RefSeq" id="WP_328375780.1">
    <property type="nucleotide sequence ID" value="NZ_CP107941.1"/>
</dbReference>
<evidence type="ECO:0000313" key="2">
    <source>
        <dbReference type="Proteomes" id="UP001346877"/>
    </source>
</evidence>
<gene>
    <name evidence="1" type="ORF">OG375_14635</name>
</gene>
<sequence>MGAAFEAMRQSMLERLGAELVTVSDVLSKTYDFSKSASYVITDIEVLVTPTSGRPEVTMGALREIVIKLMDEGKNICLVSRAPRVAFASIPGSSILEDAALLHLPLLSLEECPNEGRSEIGWKLPTIGMGADVRLEDLFVSILKELGPGVLSSLDHCVFEIDPRGAAGLAYLSHRDKEALRCAGLVEVDTSGRCSLTIPNRLLELKSALADVISSTTVPARDLAAVVNGLWYIERTIRSTLRSAAVSIDGPKWRSSIVGALSTEVLSRARLDSSISAASVKELRDPLEWLTLGELLDIARSNKFNGLGVDAVIWRRFVEQVMPIRNRVSHMRDLKGNDEEIVGMWVGLVRQQLG</sequence>